<sequence>MSYGEIILQRVGNRVRILKAPVHSLVSLEIFREADASVFQLSRDSITIAGENRTVVYTITGWSCWQCALRLTKTHDTAELP</sequence>
<accession>A0ABN2IB10</accession>
<dbReference type="EMBL" id="BAAANY010000023">
    <property type="protein sequence ID" value="GAA1701392.1"/>
    <property type="molecule type" value="Genomic_DNA"/>
</dbReference>
<name>A0ABN2IB10_9ACTN</name>
<keyword evidence="2" id="KW-1185">Reference proteome</keyword>
<organism evidence="1 2">
    <name type="scientific">Fodinicola feengrottensis</name>
    <dbReference type="NCBI Taxonomy" id="435914"/>
    <lineage>
        <taxon>Bacteria</taxon>
        <taxon>Bacillati</taxon>
        <taxon>Actinomycetota</taxon>
        <taxon>Actinomycetes</taxon>
        <taxon>Mycobacteriales</taxon>
        <taxon>Fodinicola</taxon>
    </lineage>
</organism>
<evidence type="ECO:0000313" key="1">
    <source>
        <dbReference type="EMBL" id="GAA1701392.1"/>
    </source>
</evidence>
<evidence type="ECO:0000313" key="2">
    <source>
        <dbReference type="Proteomes" id="UP001500618"/>
    </source>
</evidence>
<reference evidence="1 2" key="1">
    <citation type="journal article" date="2019" name="Int. J. Syst. Evol. Microbiol.">
        <title>The Global Catalogue of Microorganisms (GCM) 10K type strain sequencing project: providing services to taxonomists for standard genome sequencing and annotation.</title>
        <authorList>
            <consortium name="The Broad Institute Genomics Platform"/>
            <consortium name="The Broad Institute Genome Sequencing Center for Infectious Disease"/>
            <person name="Wu L."/>
            <person name="Ma J."/>
        </authorList>
    </citation>
    <scope>NUCLEOTIDE SEQUENCE [LARGE SCALE GENOMIC DNA]</scope>
    <source>
        <strain evidence="1 2">JCM 14718</strain>
    </source>
</reference>
<gene>
    <name evidence="1" type="ORF">GCM10009765_58700</name>
</gene>
<proteinExistence type="predicted"/>
<comment type="caution">
    <text evidence="1">The sequence shown here is derived from an EMBL/GenBank/DDBJ whole genome shotgun (WGS) entry which is preliminary data.</text>
</comment>
<protein>
    <submittedName>
        <fullName evidence="1">Uncharacterized protein</fullName>
    </submittedName>
</protein>
<dbReference type="Proteomes" id="UP001500618">
    <property type="component" value="Unassembled WGS sequence"/>
</dbReference>